<dbReference type="PANTHER" id="PTHR40027:SF1">
    <property type="entry name" value="CELL DIVISION PROTEIN DIVIC"/>
    <property type="match status" value="1"/>
</dbReference>
<dbReference type="InterPro" id="IPR007060">
    <property type="entry name" value="FtsL/DivIC"/>
</dbReference>
<evidence type="ECO:0000313" key="5">
    <source>
        <dbReference type="Proteomes" id="UP000243650"/>
    </source>
</evidence>
<dbReference type="Pfam" id="PF04977">
    <property type="entry name" value="DivIC"/>
    <property type="match status" value="1"/>
</dbReference>
<keyword evidence="3" id="KW-0472">Membrane</keyword>
<keyword evidence="1" id="KW-0175">Coiled coil</keyword>
<evidence type="ECO:0000313" key="4">
    <source>
        <dbReference type="EMBL" id="PRO64399.1"/>
    </source>
</evidence>
<gene>
    <name evidence="4" type="ORF">C6I21_14995</name>
</gene>
<dbReference type="GO" id="GO:0051301">
    <property type="term" value="P:cell division"/>
    <property type="evidence" value="ECO:0007669"/>
    <property type="project" value="UniProtKB-KW"/>
</dbReference>
<feature type="compositionally biased region" description="Basic and acidic residues" evidence="2">
    <location>
        <begin position="12"/>
        <end position="27"/>
    </location>
</feature>
<accession>A0A2P6MDP1</accession>
<evidence type="ECO:0000256" key="1">
    <source>
        <dbReference type="SAM" id="Coils"/>
    </source>
</evidence>
<dbReference type="Proteomes" id="UP000243650">
    <property type="component" value="Unassembled WGS sequence"/>
</dbReference>
<keyword evidence="4" id="KW-0131">Cell cycle</keyword>
<protein>
    <submittedName>
        <fullName evidence="4">Cell division protein</fullName>
    </submittedName>
</protein>
<feature type="coiled-coil region" evidence="1">
    <location>
        <begin position="63"/>
        <end position="97"/>
    </location>
</feature>
<dbReference type="EMBL" id="PVNS01000017">
    <property type="protein sequence ID" value="PRO64399.1"/>
    <property type="molecule type" value="Genomic_DNA"/>
</dbReference>
<organism evidence="4 5">
    <name type="scientific">Alkalicoccus urumqiensis</name>
    <name type="common">Bacillus urumqiensis</name>
    <dbReference type="NCBI Taxonomy" id="1548213"/>
    <lineage>
        <taxon>Bacteria</taxon>
        <taxon>Bacillati</taxon>
        <taxon>Bacillota</taxon>
        <taxon>Bacilli</taxon>
        <taxon>Bacillales</taxon>
        <taxon>Bacillaceae</taxon>
        <taxon>Alkalicoccus</taxon>
    </lineage>
</organism>
<feature type="compositionally biased region" description="Polar residues" evidence="2">
    <location>
        <begin position="1"/>
        <end position="11"/>
    </location>
</feature>
<dbReference type="OrthoDB" id="2991180at2"/>
<keyword evidence="4" id="KW-0132">Cell division</keyword>
<evidence type="ECO:0000256" key="3">
    <source>
        <dbReference type="SAM" id="Phobius"/>
    </source>
</evidence>
<dbReference type="PANTHER" id="PTHR40027">
    <property type="entry name" value="CELL DIVISION PROTEIN DIVIC"/>
    <property type="match status" value="1"/>
</dbReference>
<evidence type="ECO:0000256" key="2">
    <source>
        <dbReference type="SAM" id="MobiDB-lite"/>
    </source>
</evidence>
<proteinExistence type="predicted"/>
<comment type="caution">
    <text evidence="4">The sequence shown here is derived from an EMBL/GenBank/DDBJ whole genome shotgun (WGS) entry which is preliminary data.</text>
</comment>
<keyword evidence="3" id="KW-0812">Transmembrane</keyword>
<dbReference type="InterPro" id="IPR039076">
    <property type="entry name" value="DivIC"/>
</dbReference>
<feature type="region of interest" description="Disordered" evidence="2">
    <location>
        <begin position="1"/>
        <end position="28"/>
    </location>
</feature>
<feature type="transmembrane region" description="Helical" evidence="3">
    <location>
        <begin position="38"/>
        <end position="57"/>
    </location>
</feature>
<sequence length="128" mass="15246">MKEKPSSQVRRLTTEYVERKEEQEEHQRRRMRGLKRRLTAFAVVMAFVLISTSVILFQQHQTLNQSEQEQLQLEEQLAQLEADEADLKNEIELLHDNEYIGELARRDYMLSRPGETLFQLPRSQMVDE</sequence>
<name>A0A2P6MDP1_ALKUR</name>
<keyword evidence="3" id="KW-1133">Transmembrane helix</keyword>
<dbReference type="AlphaFoldDB" id="A0A2P6MDP1"/>
<keyword evidence="5" id="KW-1185">Reference proteome</keyword>
<dbReference type="RefSeq" id="WP_105960291.1">
    <property type="nucleotide sequence ID" value="NZ_PVNS01000017.1"/>
</dbReference>
<reference evidence="4 5" key="1">
    <citation type="submission" date="2018-03" db="EMBL/GenBank/DDBJ databases">
        <title>Bacillus urumqiensis sp. nov., a moderately haloalkaliphilic bacterium isolated from a salt lake.</title>
        <authorList>
            <person name="Zhao B."/>
            <person name="Liao Z."/>
        </authorList>
    </citation>
    <scope>NUCLEOTIDE SEQUENCE [LARGE SCALE GENOMIC DNA]</scope>
    <source>
        <strain evidence="4 5">BZ-SZ-XJ18</strain>
    </source>
</reference>